<dbReference type="PROSITE" id="PS00079">
    <property type="entry name" value="MULTICOPPER_OXIDASE1"/>
    <property type="match status" value="1"/>
</dbReference>
<evidence type="ECO:0000313" key="11">
    <source>
        <dbReference type="EMBL" id="WPK25989.1"/>
    </source>
</evidence>
<keyword evidence="2" id="KW-0406">Ion transport</keyword>
<organism evidence="11 12">
    <name type="scientific">Australozyma saopauloensis</name>
    <dbReference type="NCBI Taxonomy" id="291208"/>
    <lineage>
        <taxon>Eukaryota</taxon>
        <taxon>Fungi</taxon>
        <taxon>Dikarya</taxon>
        <taxon>Ascomycota</taxon>
        <taxon>Saccharomycotina</taxon>
        <taxon>Pichiomycetes</taxon>
        <taxon>Metschnikowiaceae</taxon>
        <taxon>Australozyma</taxon>
    </lineage>
</organism>
<evidence type="ECO:0000256" key="2">
    <source>
        <dbReference type="ARBA" id="ARBA00022496"/>
    </source>
</evidence>
<evidence type="ECO:0000256" key="6">
    <source>
        <dbReference type="ARBA" id="ARBA00023008"/>
    </source>
</evidence>
<evidence type="ECO:0000259" key="10">
    <source>
        <dbReference type="Pfam" id="PF07732"/>
    </source>
</evidence>
<evidence type="ECO:0008006" key="13">
    <source>
        <dbReference type="Google" id="ProtNLM"/>
    </source>
</evidence>
<dbReference type="KEGG" id="asau:88174395"/>
<keyword evidence="3" id="KW-0479">Metal-binding</keyword>
<dbReference type="GO" id="GO:0005507">
    <property type="term" value="F:copper ion binding"/>
    <property type="evidence" value="ECO:0007669"/>
    <property type="project" value="InterPro"/>
</dbReference>
<evidence type="ECO:0000256" key="7">
    <source>
        <dbReference type="ARBA" id="ARBA00023180"/>
    </source>
</evidence>
<protein>
    <recommendedName>
        <fullName evidence="13">Multicopper oxidase</fullName>
    </recommendedName>
</protein>
<evidence type="ECO:0000256" key="4">
    <source>
        <dbReference type="ARBA" id="ARBA00022729"/>
    </source>
</evidence>
<dbReference type="InterPro" id="IPR001117">
    <property type="entry name" value="Cu-oxidase_2nd"/>
</dbReference>
<dbReference type="RefSeq" id="XP_062878371.1">
    <property type="nucleotide sequence ID" value="XM_063022301.1"/>
</dbReference>
<keyword evidence="5" id="KW-0560">Oxidoreductase</keyword>
<dbReference type="Pfam" id="PF00394">
    <property type="entry name" value="Cu-oxidase"/>
    <property type="match status" value="1"/>
</dbReference>
<gene>
    <name evidence="11" type="ORF">PUMCH_003331</name>
</gene>
<accession>A0AAX4HC45</accession>
<dbReference type="GO" id="GO:0016491">
    <property type="term" value="F:oxidoreductase activity"/>
    <property type="evidence" value="ECO:0007669"/>
    <property type="project" value="UniProtKB-KW"/>
</dbReference>
<dbReference type="InterPro" id="IPR008972">
    <property type="entry name" value="Cupredoxin"/>
</dbReference>
<dbReference type="Gene3D" id="2.60.40.420">
    <property type="entry name" value="Cupredoxins - blue copper proteins"/>
    <property type="match status" value="3"/>
</dbReference>
<evidence type="ECO:0000256" key="3">
    <source>
        <dbReference type="ARBA" id="ARBA00022723"/>
    </source>
</evidence>
<dbReference type="AlphaFoldDB" id="A0AAX4HC45"/>
<evidence type="ECO:0000313" key="12">
    <source>
        <dbReference type="Proteomes" id="UP001338582"/>
    </source>
</evidence>
<dbReference type="InterPro" id="IPR011707">
    <property type="entry name" value="Cu-oxidase-like_N"/>
</dbReference>
<keyword evidence="2" id="KW-0408">Iron</keyword>
<dbReference type="Pfam" id="PF07732">
    <property type="entry name" value="Cu-oxidase_3"/>
    <property type="match status" value="1"/>
</dbReference>
<dbReference type="InterPro" id="IPR033138">
    <property type="entry name" value="Cu_oxidase_CS"/>
</dbReference>
<dbReference type="Proteomes" id="UP001338582">
    <property type="component" value="Chromosome 4"/>
</dbReference>
<keyword evidence="6" id="KW-0186">Copper</keyword>
<reference evidence="11 12" key="1">
    <citation type="submission" date="2023-10" db="EMBL/GenBank/DDBJ databases">
        <title>Draft Genome Sequence of Candida saopaulonensis from a very Premature Infant with Sepsis.</title>
        <authorList>
            <person name="Ning Y."/>
            <person name="Dai R."/>
            <person name="Xiao M."/>
            <person name="Xu Y."/>
            <person name="Yan Q."/>
            <person name="Zhang L."/>
        </authorList>
    </citation>
    <scope>NUCLEOTIDE SEQUENCE [LARGE SCALE GENOMIC DNA]</scope>
    <source>
        <strain evidence="11 12">19XY460</strain>
    </source>
</reference>
<keyword evidence="2" id="KW-0410">Iron transport</keyword>
<feature type="domain" description="Plastocyanin-like" evidence="10">
    <location>
        <begin position="25"/>
        <end position="136"/>
    </location>
</feature>
<dbReference type="InterPro" id="IPR002355">
    <property type="entry name" value="Cu_oxidase_Cu_BS"/>
</dbReference>
<sequence length="603" mass="69221">MLFWYFLPVLLAAYKLFNFDLEDTYESKDGVYKAYKTINGLSPGPPIIVDEDEWVEVHVNNHLQTSAAIHFHGVLQNGTPWADGVPGVTQYPIASGKSYQYRFQAKNQSGCLWYHSHFRGYLSDGLYGVLYIRPRKERKRPYHHITLNIEDQELLMQLEKNPSFLIADDSFKLPMDDVVMRMFRYGIDPLCIQSVLINGKGRIYCHPERRFRKLASKNPNLRHIPYFDCLGCLRDDSIVHYKGSTLDHNALEFPGYSAPCKPTYSLLHIHYTNNTDWQYINVLNAGGQYTKLFSIDDHEFYVVAIDGIFVTPQRVSSVVLPVGSRFTICVETRKEQHENANLPFFIRFTTTHAPQFVEGLAILQYGPPPKNDQESDCSLLGKANLDLYTNGIRYTDLDGHLIEPNRKAIWPQQTRPYEEQNKLKHKSAADVTFPFYLHRFELVQFSMFRDGSQLPLHMELKKPLLDSLAEGEFSQLKLLPAILQPPVRKGQVIDLILDNYKHINHPVHMHGHFVHVISYSDKENFPYKTVQEAIENGYTNLNLEDPPYLDVVLVPVGGHVVLRFEADNPGIWLIHCHNIGHLMGGMGAVLLESLDEIPQTARN</sequence>
<dbReference type="PROSITE" id="PS00080">
    <property type="entry name" value="MULTICOPPER_OXIDASE2"/>
    <property type="match status" value="1"/>
</dbReference>
<evidence type="ECO:0000256" key="1">
    <source>
        <dbReference type="ARBA" id="ARBA00010609"/>
    </source>
</evidence>
<dbReference type="SUPFAM" id="SSF49503">
    <property type="entry name" value="Cupredoxins"/>
    <property type="match status" value="3"/>
</dbReference>
<feature type="domain" description="Plastocyanin-like" evidence="8">
    <location>
        <begin position="178"/>
        <end position="366"/>
    </location>
</feature>
<evidence type="ECO:0000259" key="9">
    <source>
        <dbReference type="Pfam" id="PF07731"/>
    </source>
</evidence>
<dbReference type="PANTHER" id="PTHR11709:SF488">
    <property type="entry name" value="LACCASE-RELATED"/>
    <property type="match status" value="1"/>
</dbReference>
<keyword evidence="2" id="KW-0813">Transport</keyword>
<proteinExistence type="inferred from homology"/>
<dbReference type="GeneID" id="88174395"/>
<dbReference type="Pfam" id="PF07731">
    <property type="entry name" value="Cu-oxidase_2"/>
    <property type="match status" value="1"/>
</dbReference>
<keyword evidence="4" id="KW-0732">Signal</keyword>
<dbReference type="PANTHER" id="PTHR11709">
    <property type="entry name" value="MULTI-COPPER OXIDASE"/>
    <property type="match status" value="1"/>
</dbReference>
<dbReference type="GO" id="GO:0006826">
    <property type="term" value="P:iron ion transport"/>
    <property type="evidence" value="ECO:0007669"/>
    <property type="project" value="UniProtKB-KW"/>
</dbReference>
<feature type="domain" description="Plastocyanin-like" evidence="9">
    <location>
        <begin position="487"/>
        <end position="593"/>
    </location>
</feature>
<dbReference type="EMBL" id="CP138897">
    <property type="protein sequence ID" value="WPK25989.1"/>
    <property type="molecule type" value="Genomic_DNA"/>
</dbReference>
<dbReference type="InterPro" id="IPR011706">
    <property type="entry name" value="Cu-oxidase_C"/>
</dbReference>
<dbReference type="InterPro" id="IPR045087">
    <property type="entry name" value="Cu-oxidase_fam"/>
</dbReference>
<keyword evidence="12" id="KW-1185">Reference proteome</keyword>
<evidence type="ECO:0000256" key="5">
    <source>
        <dbReference type="ARBA" id="ARBA00023002"/>
    </source>
</evidence>
<dbReference type="CDD" id="cd13850">
    <property type="entry name" value="CuRO_1_Abr2_like"/>
    <property type="match status" value="1"/>
</dbReference>
<evidence type="ECO:0000259" key="8">
    <source>
        <dbReference type="Pfam" id="PF00394"/>
    </source>
</evidence>
<comment type="similarity">
    <text evidence="1">Belongs to the multicopper oxidase family.</text>
</comment>
<keyword evidence="7" id="KW-0325">Glycoprotein</keyword>
<name>A0AAX4HC45_9ASCO</name>